<keyword evidence="1" id="KW-0732">Signal</keyword>
<sequence length="151" mass="16913">MSISIIHTAIIFLSADLVNQSISQSINQASNQQSANLFLPHSSYRIINKEKEEIHYPIFLTSVIDVDTCSCICRDRQLQRIHLPPATSTTSLPPYQPIYLSTSKNNTNATNPSTPHPPVYKPPYSVPKYKLKSLPFPSITLIYLFSPSNPV</sequence>
<comment type="caution">
    <text evidence="2">The sequence shown here is derived from an EMBL/GenBank/DDBJ whole genome shotgun (WGS) entry which is preliminary data.</text>
</comment>
<accession>A0A5M9JXN1</accession>
<organism evidence="2 3">
    <name type="scientific">Monilinia fructicola</name>
    <name type="common">Brown rot fungus</name>
    <name type="synonym">Ciboria fructicola</name>
    <dbReference type="NCBI Taxonomy" id="38448"/>
    <lineage>
        <taxon>Eukaryota</taxon>
        <taxon>Fungi</taxon>
        <taxon>Dikarya</taxon>
        <taxon>Ascomycota</taxon>
        <taxon>Pezizomycotina</taxon>
        <taxon>Leotiomycetes</taxon>
        <taxon>Helotiales</taxon>
        <taxon>Sclerotiniaceae</taxon>
        <taxon>Monilinia</taxon>
    </lineage>
</organism>
<reference evidence="2 3" key="1">
    <citation type="submission" date="2019-06" db="EMBL/GenBank/DDBJ databases">
        <title>Genome Sequence of the Brown Rot Fungal Pathogen Monilinia fructicola.</title>
        <authorList>
            <person name="De Miccolis Angelini R.M."/>
            <person name="Landi L."/>
            <person name="Abate D."/>
            <person name="Pollastro S."/>
            <person name="Romanazzi G."/>
            <person name="Faretra F."/>
        </authorList>
    </citation>
    <scope>NUCLEOTIDE SEQUENCE [LARGE SCALE GENOMIC DNA]</scope>
    <source>
        <strain evidence="2 3">Mfrc123</strain>
    </source>
</reference>
<gene>
    <name evidence="2" type="ORF">EYC84_003463</name>
</gene>
<dbReference type="AlphaFoldDB" id="A0A5M9JXN1"/>
<name>A0A5M9JXN1_MONFR</name>
<feature type="signal peptide" evidence="1">
    <location>
        <begin position="1"/>
        <end position="23"/>
    </location>
</feature>
<feature type="chain" id="PRO_5024383521" evidence="1">
    <location>
        <begin position="24"/>
        <end position="151"/>
    </location>
</feature>
<keyword evidence="3" id="KW-1185">Reference proteome</keyword>
<evidence type="ECO:0000256" key="1">
    <source>
        <dbReference type="SAM" id="SignalP"/>
    </source>
</evidence>
<dbReference type="EMBL" id="VICG01000004">
    <property type="protein sequence ID" value="KAA8572909.1"/>
    <property type="molecule type" value="Genomic_DNA"/>
</dbReference>
<dbReference type="Proteomes" id="UP000322873">
    <property type="component" value="Unassembled WGS sequence"/>
</dbReference>
<evidence type="ECO:0000313" key="2">
    <source>
        <dbReference type="EMBL" id="KAA8572909.1"/>
    </source>
</evidence>
<protein>
    <submittedName>
        <fullName evidence="2">Uncharacterized protein</fullName>
    </submittedName>
</protein>
<evidence type="ECO:0000313" key="3">
    <source>
        <dbReference type="Proteomes" id="UP000322873"/>
    </source>
</evidence>
<proteinExistence type="predicted"/>